<feature type="compositionally biased region" description="Basic and acidic residues" evidence="1">
    <location>
        <begin position="400"/>
        <end position="422"/>
    </location>
</feature>
<evidence type="ECO:0000313" key="3">
    <source>
        <dbReference type="EMBL" id="CAB0039747.1"/>
    </source>
</evidence>
<proteinExistence type="predicted"/>
<evidence type="ECO:0000256" key="1">
    <source>
        <dbReference type="SAM" id="MobiDB-lite"/>
    </source>
</evidence>
<dbReference type="AlphaFoldDB" id="A0A6H5IR56"/>
<dbReference type="OrthoDB" id="7554092at2759"/>
<organism evidence="3 4">
    <name type="scientific">Trichogramma brassicae</name>
    <dbReference type="NCBI Taxonomy" id="86971"/>
    <lineage>
        <taxon>Eukaryota</taxon>
        <taxon>Metazoa</taxon>
        <taxon>Ecdysozoa</taxon>
        <taxon>Arthropoda</taxon>
        <taxon>Hexapoda</taxon>
        <taxon>Insecta</taxon>
        <taxon>Pterygota</taxon>
        <taxon>Neoptera</taxon>
        <taxon>Endopterygota</taxon>
        <taxon>Hymenoptera</taxon>
        <taxon>Apocrita</taxon>
        <taxon>Proctotrupomorpha</taxon>
        <taxon>Chalcidoidea</taxon>
        <taxon>Trichogrammatidae</taxon>
        <taxon>Trichogramma</taxon>
    </lineage>
</organism>
<keyword evidence="2" id="KW-0812">Transmembrane</keyword>
<feature type="transmembrane region" description="Helical" evidence="2">
    <location>
        <begin position="371"/>
        <end position="390"/>
    </location>
</feature>
<dbReference type="Proteomes" id="UP000479190">
    <property type="component" value="Unassembled WGS sequence"/>
</dbReference>
<gene>
    <name evidence="3" type="ORF">TBRA_LOCUS11485</name>
</gene>
<feature type="region of interest" description="Disordered" evidence="1">
    <location>
        <begin position="258"/>
        <end position="281"/>
    </location>
</feature>
<feature type="region of interest" description="Disordered" evidence="1">
    <location>
        <begin position="119"/>
        <end position="161"/>
    </location>
</feature>
<evidence type="ECO:0000256" key="2">
    <source>
        <dbReference type="SAM" id="Phobius"/>
    </source>
</evidence>
<evidence type="ECO:0008006" key="5">
    <source>
        <dbReference type="Google" id="ProtNLM"/>
    </source>
</evidence>
<feature type="region of interest" description="Disordered" evidence="1">
    <location>
        <begin position="1"/>
        <end position="34"/>
    </location>
</feature>
<dbReference type="EMBL" id="CADCXV010000979">
    <property type="protein sequence ID" value="CAB0039747.1"/>
    <property type="molecule type" value="Genomic_DNA"/>
</dbReference>
<protein>
    <recommendedName>
        <fullName evidence="5">Endonuclease/exonuclease/phosphatase domain-containing protein</fullName>
    </recommendedName>
</protein>
<dbReference type="InterPro" id="IPR036691">
    <property type="entry name" value="Endo/exonu/phosph_ase_sf"/>
</dbReference>
<keyword evidence="2" id="KW-1133">Transmembrane helix</keyword>
<keyword evidence="4" id="KW-1185">Reference proteome</keyword>
<dbReference type="SUPFAM" id="SSF56219">
    <property type="entry name" value="DNase I-like"/>
    <property type="match status" value="1"/>
</dbReference>
<name>A0A6H5IR56_9HYME</name>
<evidence type="ECO:0000313" key="4">
    <source>
        <dbReference type="Proteomes" id="UP000479190"/>
    </source>
</evidence>
<dbReference type="Gene3D" id="3.60.10.10">
    <property type="entry name" value="Endonuclease/exonuclease/phosphatase"/>
    <property type="match status" value="1"/>
</dbReference>
<feature type="transmembrane region" description="Helical" evidence="2">
    <location>
        <begin position="336"/>
        <end position="359"/>
    </location>
</feature>
<feature type="compositionally biased region" description="Basic residues" evidence="1">
    <location>
        <begin position="423"/>
        <end position="443"/>
    </location>
</feature>
<accession>A0A6H5IR56</accession>
<feature type="non-terminal residue" evidence="3">
    <location>
        <position position="1"/>
    </location>
</feature>
<sequence length="935" mass="102566">HMLVPLHPLPGPAHRRQVEVRPPPPNSQRKGSRCDRCPCEDHAQLWRAQKQLTQAVCSRRRLHTPVRSPRLVHSSTNASLHTTGGVSPMMSLPACDRRPAACRLRGHICPCRHTTAGPSRGRASAALWPPPRRRKGRGTLGNAKQVAGSMGPVEEGPTDPKYQSPLPGYVALYTGDNPRWLSRRSLPQHRVEAISFTEQPLGVSSAPVRPTFPANDIGSANQLPISYLLPTCYCLAFAQARRSVVQGKTWISNARRRYKLGGQHETPGDPNSPSRLRHSGPSNDVGCGSFSSLPARSSQISDDWAGVMETMRQRFCFKKQLMDVFGPQRTQREPGFATALATILIARALVLATILVAFANAVRRPLRLLEIRITTLAYIEISYLLFISIYCNGTTRPDHPRATLPTHSREEERCEQVGDGERRRRRANRARVMPHRCPSRGHTRVLERERSTQRRKSVRYLIPAEIHRFDIFMLASRSAATIASSFTNHVAATPGAVHAWQQPKPRPVQRRARHRPDVIVIKAKDASKYEEILRSLKSDPTLQQKVGSSVNNIRRSAAGALMLQLKKDVENASDLGEELGKVLGTAATASALLHTSTIEIKDLDECATKEEVTAALDALLGVPVSKRDPVKSLRKAYAGTQAAVVALPDDLAATALKLGDVWIGWVNCRIRARKKATAARALVTWPLAARVPTARSSATDAAKRATKQRTAKANQRAFSAENEELTTIVTRPQARAALWPGRSPRTADDENPPAQAQSLKLRIDVAILCEQCKNLAPPNTWLADANGQAAIWVHAGIPVQERPARVHPYFARASIVLDSLALLDMVLLNTGDVPTFNGRQGSSIVDLTFVCETLTPRVLSWTVSGLYTHSDHKAIVFEIEDDGASSRPSTPRSCKWNARTLDVDRFSAVVSGASVAPGIAEDMASSLMSIITGCM</sequence>
<reference evidence="3 4" key="1">
    <citation type="submission" date="2020-02" db="EMBL/GenBank/DDBJ databases">
        <authorList>
            <person name="Ferguson B K."/>
        </authorList>
    </citation>
    <scope>NUCLEOTIDE SEQUENCE [LARGE SCALE GENOMIC DNA]</scope>
</reference>
<feature type="region of interest" description="Disordered" evidence="1">
    <location>
        <begin position="400"/>
        <end position="450"/>
    </location>
</feature>
<keyword evidence="2" id="KW-0472">Membrane</keyword>